<evidence type="ECO:0000313" key="3">
    <source>
        <dbReference type="EMBL" id="SFH82696.1"/>
    </source>
</evidence>
<dbReference type="Pfam" id="PF01370">
    <property type="entry name" value="Epimerase"/>
    <property type="match status" value="1"/>
</dbReference>
<organism evidence="3 4">
    <name type="scientific">Planctomicrobium piriforme</name>
    <dbReference type="NCBI Taxonomy" id="1576369"/>
    <lineage>
        <taxon>Bacteria</taxon>
        <taxon>Pseudomonadati</taxon>
        <taxon>Planctomycetota</taxon>
        <taxon>Planctomycetia</taxon>
        <taxon>Planctomycetales</taxon>
        <taxon>Planctomycetaceae</taxon>
        <taxon>Planctomicrobium</taxon>
    </lineage>
</organism>
<dbReference type="STRING" id="1576369.SAMN05421753_103124"/>
<dbReference type="Gene3D" id="3.40.50.720">
    <property type="entry name" value="NAD(P)-binding Rossmann-like Domain"/>
    <property type="match status" value="1"/>
</dbReference>
<evidence type="ECO:0000313" key="4">
    <source>
        <dbReference type="Proteomes" id="UP000199518"/>
    </source>
</evidence>
<name>A0A1I3D7P6_9PLAN</name>
<dbReference type="InterPro" id="IPR036291">
    <property type="entry name" value="NAD(P)-bd_dom_sf"/>
</dbReference>
<dbReference type="RefSeq" id="WP_092048144.1">
    <property type="nucleotide sequence ID" value="NZ_FOQD01000003.1"/>
</dbReference>
<reference evidence="4" key="1">
    <citation type="submission" date="2016-10" db="EMBL/GenBank/DDBJ databases">
        <authorList>
            <person name="Varghese N."/>
            <person name="Submissions S."/>
        </authorList>
    </citation>
    <scope>NUCLEOTIDE SEQUENCE [LARGE SCALE GENOMIC DNA]</scope>
    <source>
        <strain evidence="4">DSM 26348</strain>
    </source>
</reference>
<dbReference type="AlphaFoldDB" id="A0A1I3D7P6"/>
<evidence type="ECO:0008006" key="5">
    <source>
        <dbReference type="Google" id="ProtNLM"/>
    </source>
</evidence>
<dbReference type="Pfam" id="PF08338">
    <property type="entry name" value="DUF1731"/>
    <property type="match status" value="1"/>
</dbReference>
<dbReference type="PANTHER" id="PTHR11092">
    <property type="entry name" value="SUGAR NUCLEOTIDE EPIMERASE RELATED"/>
    <property type="match status" value="1"/>
</dbReference>
<dbReference type="InterPro" id="IPR001509">
    <property type="entry name" value="Epimerase_deHydtase"/>
</dbReference>
<gene>
    <name evidence="3" type="ORF">SAMN05421753_103124</name>
</gene>
<dbReference type="Proteomes" id="UP000199518">
    <property type="component" value="Unassembled WGS sequence"/>
</dbReference>
<protein>
    <recommendedName>
        <fullName evidence="5">Epimerase family protein</fullName>
    </recommendedName>
</protein>
<keyword evidence="4" id="KW-1185">Reference proteome</keyword>
<dbReference type="InterPro" id="IPR013549">
    <property type="entry name" value="DUF1731"/>
</dbReference>
<dbReference type="SUPFAM" id="SSF51735">
    <property type="entry name" value="NAD(P)-binding Rossmann-fold domains"/>
    <property type="match status" value="1"/>
</dbReference>
<accession>A0A1I3D7P6</accession>
<dbReference type="EMBL" id="FOQD01000003">
    <property type="protein sequence ID" value="SFH82696.1"/>
    <property type="molecule type" value="Genomic_DNA"/>
</dbReference>
<dbReference type="PANTHER" id="PTHR11092:SF0">
    <property type="entry name" value="EPIMERASE FAMILY PROTEIN SDR39U1"/>
    <property type="match status" value="1"/>
</dbReference>
<feature type="domain" description="DUF1731" evidence="2">
    <location>
        <begin position="272"/>
        <end position="321"/>
    </location>
</feature>
<evidence type="ECO:0000259" key="2">
    <source>
        <dbReference type="Pfam" id="PF08338"/>
    </source>
</evidence>
<evidence type="ECO:0000259" key="1">
    <source>
        <dbReference type="Pfam" id="PF01370"/>
    </source>
</evidence>
<proteinExistence type="predicted"/>
<dbReference type="OrthoDB" id="9801773at2"/>
<sequence length="332" mass="36088">METPHAHLQPLQTASSRQRIVIAGGSGFVGRSLAIALTARGDEVVILSRDRSSNTFPWRTVNWDGRTVGSWVEELEGATALINLAGRSVDCVKSPENIDAILRSRIDSTRVLGQALRLVKTPPPVWVQMSTAHIYGDSLDVTCTEQSPLGYGLAPFVGQAWEAALQESLLPEQRGVILRTSFVLGKNQGAGMGALKRLHGLTRLGMGGRIGSGRQGISWIHEHDLNTLFIHALTNSKMHGAYVASAPRPVSQVEFMRALRRALGVPIGLPSPAWLVALGARWILRTDPELALYGRYVVSQRLAQLPFKFQFEKIESALGHIFTQSGSTAFAA</sequence>
<feature type="domain" description="NAD-dependent epimerase/dehydratase" evidence="1">
    <location>
        <begin position="20"/>
        <end position="236"/>
    </location>
</feature>